<comment type="cofactor">
    <cofactor evidence="1">
        <name>a divalent metal cation</name>
        <dbReference type="ChEBI" id="CHEBI:60240"/>
    </cofactor>
</comment>
<comment type="caution">
    <text evidence="4">The sequence shown here is derived from an EMBL/GenBank/DDBJ whole genome shotgun (WGS) entry which is preliminary data.</text>
</comment>
<sequence>MRVIKVSMERCRNEGAGKTGDHRENPPTNFIVRHESLMRKSGVTRTALVGGEHANHSAIGAPSYSGDSKTEETKKKDVCCFFSDCDATEVSEKEKEQPKSGIKPKTFNALGAFTRGHFAALLSGSLAAPQPRVGIVTQSCNAVKRELQQCTAQWMYLGIGCSMSDLSIDYRIGLSTLSGILREVCTAIWVSYKGQCFPPLTVQLILETAPGFGKRANFPHCVAAVDVEKKVFNYHLTRARRYIERCFGILSNKWRLFHRAINVEPDFAETIIKTCYLLHNFVRERDGVRFEDLQKECL</sequence>
<reference evidence="4 5" key="1">
    <citation type="submission" date="2023-02" db="EMBL/GenBank/DDBJ databases">
        <title>LHISI_Scaffold_Assembly.</title>
        <authorList>
            <person name="Stuart O.P."/>
            <person name="Cleave R."/>
            <person name="Magrath M.J.L."/>
            <person name="Mikheyev A.S."/>
        </authorList>
    </citation>
    <scope>NUCLEOTIDE SEQUENCE [LARGE SCALE GENOMIC DNA]</scope>
    <source>
        <strain evidence="4">Daus_M_001</strain>
        <tissue evidence="4">Leg muscle</tissue>
    </source>
</reference>
<evidence type="ECO:0000256" key="2">
    <source>
        <dbReference type="ARBA" id="ARBA00022723"/>
    </source>
</evidence>
<proteinExistence type="predicted"/>
<evidence type="ECO:0000256" key="1">
    <source>
        <dbReference type="ARBA" id="ARBA00001968"/>
    </source>
</evidence>
<evidence type="ECO:0000259" key="3">
    <source>
        <dbReference type="Pfam" id="PF13359"/>
    </source>
</evidence>
<accession>A0ABQ9HZL5</accession>
<dbReference type="Proteomes" id="UP001159363">
    <property type="component" value="Chromosome 3"/>
</dbReference>
<evidence type="ECO:0000313" key="5">
    <source>
        <dbReference type="Proteomes" id="UP001159363"/>
    </source>
</evidence>
<organism evidence="4 5">
    <name type="scientific">Dryococelus australis</name>
    <dbReference type="NCBI Taxonomy" id="614101"/>
    <lineage>
        <taxon>Eukaryota</taxon>
        <taxon>Metazoa</taxon>
        <taxon>Ecdysozoa</taxon>
        <taxon>Arthropoda</taxon>
        <taxon>Hexapoda</taxon>
        <taxon>Insecta</taxon>
        <taxon>Pterygota</taxon>
        <taxon>Neoptera</taxon>
        <taxon>Polyneoptera</taxon>
        <taxon>Phasmatodea</taxon>
        <taxon>Verophasmatodea</taxon>
        <taxon>Anareolatae</taxon>
        <taxon>Phasmatidae</taxon>
        <taxon>Eurycanthinae</taxon>
        <taxon>Dryococelus</taxon>
    </lineage>
</organism>
<evidence type="ECO:0000313" key="4">
    <source>
        <dbReference type="EMBL" id="KAJ8889193.1"/>
    </source>
</evidence>
<feature type="domain" description="DDE Tnp4" evidence="3">
    <location>
        <begin position="225"/>
        <end position="280"/>
    </location>
</feature>
<dbReference type="EMBL" id="JARBHB010000003">
    <property type="protein sequence ID" value="KAJ8889193.1"/>
    <property type="molecule type" value="Genomic_DNA"/>
</dbReference>
<dbReference type="Pfam" id="PF13359">
    <property type="entry name" value="DDE_Tnp_4"/>
    <property type="match status" value="1"/>
</dbReference>
<keyword evidence="2" id="KW-0479">Metal-binding</keyword>
<dbReference type="InterPro" id="IPR027806">
    <property type="entry name" value="HARBI1_dom"/>
</dbReference>
<name>A0ABQ9HZL5_9NEOP</name>
<keyword evidence="5" id="KW-1185">Reference proteome</keyword>
<protein>
    <recommendedName>
        <fullName evidence="3">DDE Tnp4 domain-containing protein</fullName>
    </recommendedName>
</protein>
<gene>
    <name evidence="4" type="ORF">PR048_008690</name>
</gene>